<protein>
    <recommendedName>
        <fullName evidence="3">RING-type E3 ubiquitin transferase</fullName>
        <ecNumber evidence="3">2.3.2.27</ecNumber>
    </recommendedName>
</protein>
<organism evidence="6 7">
    <name type="scientific">Rhamnella rubrinervis</name>
    <dbReference type="NCBI Taxonomy" id="2594499"/>
    <lineage>
        <taxon>Eukaryota</taxon>
        <taxon>Viridiplantae</taxon>
        <taxon>Streptophyta</taxon>
        <taxon>Embryophyta</taxon>
        <taxon>Tracheophyta</taxon>
        <taxon>Spermatophyta</taxon>
        <taxon>Magnoliopsida</taxon>
        <taxon>eudicotyledons</taxon>
        <taxon>Gunneridae</taxon>
        <taxon>Pentapetalae</taxon>
        <taxon>rosids</taxon>
        <taxon>fabids</taxon>
        <taxon>Rosales</taxon>
        <taxon>Rhamnaceae</taxon>
        <taxon>rhamnoid group</taxon>
        <taxon>Rhamneae</taxon>
        <taxon>Rhamnella</taxon>
    </lineage>
</organism>
<feature type="domain" description="U-box" evidence="5">
    <location>
        <begin position="150"/>
        <end position="226"/>
    </location>
</feature>
<dbReference type="AlphaFoldDB" id="A0A8K0GP95"/>
<dbReference type="InterPro" id="IPR052608">
    <property type="entry name" value="U-box_domain_protein"/>
</dbReference>
<keyword evidence="4" id="KW-0808">Transferase</keyword>
<dbReference type="InterPro" id="IPR045210">
    <property type="entry name" value="RING-Ubox_PUB"/>
</dbReference>
<proteinExistence type="predicted"/>
<dbReference type="PANTHER" id="PTHR45958">
    <property type="entry name" value="RING-TYPE E3 UBIQUITIN TRANSFERASE"/>
    <property type="match status" value="1"/>
</dbReference>
<accession>A0A8K0GP95</accession>
<dbReference type="EC" id="2.3.2.27" evidence="3"/>
<evidence type="ECO:0000256" key="1">
    <source>
        <dbReference type="ARBA" id="ARBA00000900"/>
    </source>
</evidence>
<dbReference type="GO" id="GO:0016567">
    <property type="term" value="P:protein ubiquitination"/>
    <property type="evidence" value="ECO:0007669"/>
    <property type="project" value="UniProtKB-UniPathway"/>
</dbReference>
<reference evidence="6" key="1">
    <citation type="submission" date="2020-03" db="EMBL/GenBank/DDBJ databases">
        <title>A high-quality chromosome-level genome assembly of a woody plant with both climbing and erect habits, Rhamnella rubrinervis.</title>
        <authorList>
            <person name="Lu Z."/>
            <person name="Yang Y."/>
            <person name="Zhu X."/>
            <person name="Sun Y."/>
        </authorList>
    </citation>
    <scope>NUCLEOTIDE SEQUENCE</scope>
    <source>
        <strain evidence="6">BYM</strain>
        <tissue evidence="6">Leaf</tissue>
    </source>
</reference>
<dbReference type="UniPathway" id="UPA00143"/>
<comment type="pathway">
    <text evidence="2">Protein modification; protein ubiquitination.</text>
</comment>
<dbReference type="Gene3D" id="1.25.10.10">
    <property type="entry name" value="Leucine-rich Repeat Variant"/>
    <property type="match status" value="1"/>
</dbReference>
<evidence type="ECO:0000313" key="6">
    <source>
        <dbReference type="EMBL" id="KAF3432251.1"/>
    </source>
</evidence>
<dbReference type="OrthoDB" id="194358at2759"/>
<evidence type="ECO:0000259" key="5">
    <source>
        <dbReference type="PROSITE" id="PS51698"/>
    </source>
</evidence>
<evidence type="ECO:0000256" key="4">
    <source>
        <dbReference type="ARBA" id="ARBA00022679"/>
    </source>
</evidence>
<dbReference type="Pfam" id="PF04564">
    <property type="entry name" value="U-box"/>
    <property type="match status" value="1"/>
</dbReference>
<name>A0A8K0GP95_9ROSA</name>
<dbReference type="PANTHER" id="PTHR45958:SF4">
    <property type="entry name" value="U-BOX DOMAIN-CONTAINING PROTEIN 42-RELATED"/>
    <property type="match status" value="1"/>
</dbReference>
<evidence type="ECO:0000256" key="3">
    <source>
        <dbReference type="ARBA" id="ARBA00012483"/>
    </source>
</evidence>
<sequence length="461" mass="52095">MPKRHPAHFNSELRSIIVELERVIKRIGECLSLIPSSTFKGQEYAKVAVHSLSKEMKNFSFVIQESHGKDLDTQTLSLEEQPKAELTQTETDLYSIKVDVSMENPHFIDAHYLVDSTSSISSSSSNSRLKLGDMSGSLTSTPQVGHFMEPLYETFFCPLTKKIMDEPVTIESGVTFEKKAITEWFEKHENTIFCPVSSQKLVSRVFNPNTALKCTIEEWKERNEVARIKVARAALSLASSEKMVLEAIRDVQSICQRKPHSKLQIHSVGMLPLIIKSLEQKDRNVRLETLELLRQLAEDDDYSKEMIAETLDFSMMINFLSCTHQALRHASLLLLLELSKSGSEEMQTEMASYLGEIVIGHDSKTYVAERVSPALIKMVHSGNPLTRRAAFKTLAQISSYQPNGKILIEAGIVQIMVEEMFTRRIYDELMNSKIEAAAILGSILESGLEFENLELIRMDTQ</sequence>
<dbReference type="GO" id="GO:0061630">
    <property type="term" value="F:ubiquitin protein ligase activity"/>
    <property type="evidence" value="ECO:0007669"/>
    <property type="project" value="UniProtKB-EC"/>
</dbReference>
<dbReference type="CDD" id="cd16664">
    <property type="entry name" value="RING-Ubox_PUB"/>
    <property type="match status" value="1"/>
</dbReference>
<dbReference type="SUPFAM" id="SSF48371">
    <property type="entry name" value="ARM repeat"/>
    <property type="match status" value="1"/>
</dbReference>
<dbReference type="InterPro" id="IPR003613">
    <property type="entry name" value="Ubox_domain"/>
</dbReference>
<comment type="caution">
    <text evidence="6">The sequence shown here is derived from an EMBL/GenBank/DDBJ whole genome shotgun (WGS) entry which is preliminary data.</text>
</comment>
<dbReference type="Gene3D" id="3.30.40.10">
    <property type="entry name" value="Zinc/RING finger domain, C3HC4 (zinc finger)"/>
    <property type="match status" value="1"/>
</dbReference>
<comment type="catalytic activity">
    <reaction evidence="1">
        <text>S-ubiquitinyl-[E2 ubiquitin-conjugating enzyme]-L-cysteine + [acceptor protein]-L-lysine = [E2 ubiquitin-conjugating enzyme]-L-cysteine + N(6)-ubiquitinyl-[acceptor protein]-L-lysine.</text>
        <dbReference type="EC" id="2.3.2.27"/>
    </reaction>
</comment>
<dbReference type="InterPro" id="IPR013083">
    <property type="entry name" value="Znf_RING/FYVE/PHD"/>
</dbReference>
<evidence type="ECO:0000256" key="2">
    <source>
        <dbReference type="ARBA" id="ARBA00004906"/>
    </source>
</evidence>
<evidence type="ECO:0000313" key="7">
    <source>
        <dbReference type="Proteomes" id="UP000796880"/>
    </source>
</evidence>
<dbReference type="InterPro" id="IPR016024">
    <property type="entry name" value="ARM-type_fold"/>
</dbReference>
<dbReference type="EMBL" id="VOIH02000012">
    <property type="protein sequence ID" value="KAF3432251.1"/>
    <property type="molecule type" value="Genomic_DNA"/>
</dbReference>
<keyword evidence="7" id="KW-1185">Reference proteome</keyword>
<dbReference type="SUPFAM" id="SSF57850">
    <property type="entry name" value="RING/U-box"/>
    <property type="match status" value="1"/>
</dbReference>
<gene>
    <name evidence="6" type="ORF">FNV43_RR26990</name>
</gene>
<dbReference type="SMART" id="SM00504">
    <property type="entry name" value="Ubox"/>
    <property type="match status" value="1"/>
</dbReference>
<dbReference type="InterPro" id="IPR011989">
    <property type="entry name" value="ARM-like"/>
</dbReference>
<dbReference type="Proteomes" id="UP000796880">
    <property type="component" value="Unassembled WGS sequence"/>
</dbReference>
<dbReference type="PROSITE" id="PS51698">
    <property type="entry name" value="U_BOX"/>
    <property type="match status" value="1"/>
</dbReference>